<evidence type="ECO:0000313" key="1">
    <source>
        <dbReference type="EMBL" id="SVE24732.1"/>
    </source>
</evidence>
<accession>A0A383BXT4</accession>
<sequence>MRELSGILWQKLYKSMQCYPHSEEYESEFYQFIHIN</sequence>
<reference evidence="1" key="1">
    <citation type="submission" date="2018-05" db="EMBL/GenBank/DDBJ databases">
        <authorList>
            <person name="Lanie J.A."/>
            <person name="Ng W.-L."/>
            <person name="Kazmierczak K.M."/>
            <person name="Andrzejewski T.M."/>
            <person name="Davidsen T.M."/>
            <person name="Wayne K.J."/>
            <person name="Tettelin H."/>
            <person name="Glass J.I."/>
            <person name="Rusch D."/>
            <person name="Podicherti R."/>
            <person name="Tsui H.-C.T."/>
            <person name="Winkler M.E."/>
        </authorList>
    </citation>
    <scope>NUCLEOTIDE SEQUENCE</scope>
</reference>
<organism evidence="1">
    <name type="scientific">marine metagenome</name>
    <dbReference type="NCBI Taxonomy" id="408172"/>
    <lineage>
        <taxon>unclassified sequences</taxon>
        <taxon>metagenomes</taxon>
        <taxon>ecological metagenomes</taxon>
    </lineage>
</organism>
<proteinExistence type="predicted"/>
<gene>
    <name evidence="1" type="ORF">METZ01_LOCUS477586</name>
</gene>
<name>A0A383BXT4_9ZZZZ</name>
<dbReference type="AlphaFoldDB" id="A0A383BXT4"/>
<dbReference type="EMBL" id="UINC01204140">
    <property type="protein sequence ID" value="SVE24732.1"/>
    <property type="molecule type" value="Genomic_DNA"/>
</dbReference>
<protein>
    <submittedName>
        <fullName evidence="1">Uncharacterized protein</fullName>
    </submittedName>
</protein>